<accession>A0A101FXU0</accession>
<dbReference type="PANTHER" id="PTHR30349">
    <property type="entry name" value="PHAGE INTEGRASE-RELATED"/>
    <property type="match status" value="1"/>
</dbReference>
<reference evidence="3 4" key="1">
    <citation type="journal article" date="2015" name="MBio">
        <title>Genome-Resolved Metagenomic Analysis Reveals Roles for Candidate Phyla and Other Microbial Community Members in Biogeochemical Transformations in Oil Reservoirs.</title>
        <authorList>
            <person name="Hu P."/>
            <person name="Tom L."/>
            <person name="Singh A."/>
            <person name="Thomas B.C."/>
            <person name="Baker B.J."/>
            <person name="Piceno Y.M."/>
            <person name="Andersen G.L."/>
            <person name="Banfield J.F."/>
        </authorList>
    </citation>
    <scope>NUCLEOTIDE SEQUENCE [LARGE SCALE GENOMIC DNA]</scope>
    <source>
        <strain evidence="3">46_16</strain>
    </source>
</reference>
<dbReference type="AlphaFoldDB" id="A0A101FXU0"/>
<dbReference type="PROSITE" id="PS51898">
    <property type="entry name" value="TYR_RECOMBINASE"/>
    <property type="match status" value="1"/>
</dbReference>
<evidence type="ECO:0000313" key="4">
    <source>
        <dbReference type="Proteomes" id="UP000064249"/>
    </source>
</evidence>
<evidence type="ECO:0000313" key="3">
    <source>
        <dbReference type="EMBL" id="KUK46429.1"/>
    </source>
</evidence>
<protein>
    <submittedName>
        <fullName evidence="3">Integrase family protein</fullName>
    </submittedName>
</protein>
<keyword evidence="1" id="KW-0233">DNA recombination</keyword>
<evidence type="ECO:0000259" key="2">
    <source>
        <dbReference type="PROSITE" id="PS51898"/>
    </source>
</evidence>
<gene>
    <name evidence="3" type="ORF">XD73_0707</name>
</gene>
<dbReference type="EMBL" id="LGFU01000029">
    <property type="protein sequence ID" value="KUK46429.1"/>
    <property type="molecule type" value="Genomic_DNA"/>
</dbReference>
<dbReference type="GO" id="GO:0003677">
    <property type="term" value="F:DNA binding"/>
    <property type="evidence" value="ECO:0007669"/>
    <property type="project" value="InterPro"/>
</dbReference>
<dbReference type="InterPro" id="IPR013762">
    <property type="entry name" value="Integrase-like_cat_sf"/>
</dbReference>
<dbReference type="PATRIC" id="fig|167964.4.peg.32"/>
<dbReference type="Pfam" id="PF00589">
    <property type="entry name" value="Phage_integrase"/>
    <property type="match status" value="1"/>
</dbReference>
<comment type="caution">
    <text evidence="3">The sequence shown here is derived from an EMBL/GenBank/DDBJ whole genome shotgun (WGS) entry which is preliminary data.</text>
</comment>
<organism evidence="3 4">
    <name type="scientific">Anaerolinea thermophila</name>
    <dbReference type="NCBI Taxonomy" id="167964"/>
    <lineage>
        <taxon>Bacteria</taxon>
        <taxon>Bacillati</taxon>
        <taxon>Chloroflexota</taxon>
        <taxon>Anaerolineae</taxon>
        <taxon>Anaerolineales</taxon>
        <taxon>Anaerolineaceae</taxon>
        <taxon>Anaerolinea</taxon>
    </lineage>
</organism>
<dbReference type="InterPro" id="IPR002104">
    <property type="entry name" value="Integrase_catalytic"/>
</dbReference>
<feature type="domain" description="Tyr recombinase" evidence="2">
    <location>
        <begin position="1"/>
        <end position="191"/>
    </location>
</feature>
<dbReference type="SUPFAM" id="SSF56349">
    <property type="entry name" value="DNA breaking-rejoining enzymes"/>
    <property type="match status" value="1"/>
</dbReference>
<evidence type="ECO:0000256" key="1">
    <source>
        <dbReference type="ARBA" id="ARBA00023172"/>
    </source>
</evidence>
<dbReference type="PANTHER" id="PTHR30349:SF64">
    <property type="entry name" value="PROPHAGE INTEGRASE INTD-RELATED"/>
    <property type="match status" value="1"/>
</dbReference>
<dbReference type="CDD" id="cd01189">
    <property type="entry name" value="INT_ICEBs1_C_like"/>
    <property type="match status" value="1"/>
</dbReference>
<name>A0A101FXU0_9CHLR</name>
<proteinExistence type="predicted"/>
<dbReference type="Proteomes" id="UP000064249">
    <property type="component" value="Unassembled WGS sequence"/>
</dbReference>
<dbReference type="GO" id="GO:0015074">
    <property type="term" value="P:DNA integration"/>
    <property type="evidence" value="ECO:0007669"/>
    <property type="project" value="InterPro"/>
</dbReference>
<dbReference type="GO" id="GO:0006310">
    <property type="term" value="P:DNA recombination"/>
    <property type="evidence" value="ECO:0007669"/>
    <property type="project" value="UniProtKB-KW"/>
</dbReference>
<dbReference type="InterPro" id="IPR011010">
    <property type="entry name" value="DNA_brk_join_enz"/>
</dbReference>
<dbReference type="InterPro" id="IPR050090">
    <property type="entry name" value="Tyrosine_recombinase_XerCD"/>
</dbReference>
<dbReference type="Gene3D" id="1.10.443.10">
    <property type="entry name" value="Intergrase catalytic core"/>
    <property type="match status" value="1"/>
</dbReference>
<sequence>MLVLTESQVTKFLVAAEDSRYKTLYHLAITTGMRYSELIGLKWSDIDWDRGTIKVQRQLQYIPHKGYQFNRPKTRSGIRTIMLGKTTLSKLRQHYNENAYEDQTGENLIFVNGIGTQIYFKRFHKDFKRVLKNAGLPNIRFHDLRHTAATLMIANGIPVVIVSKILGHSKPSVTMNIYAHASVEMQSEAAQLMENLVTPIPISLKEIQKEDSHR</sequence>